<feature type="region of interest" description="Disordered" evidence="1">
    <location>
        <begin position="1"/>
        <end position="27"/>
    </location>
</feature>
<dbReference type="GO" id="GO:0006606">
    <property type="term" value="P:protein import into nucleus"/>
    <property type="evidence" value="ECO:0007669"/>
    <property type="project" value="TreeGrafter"/>
</dbReference>
<feature type="region of interest" description="Disordered" evidence="1">
    <location>
        <begin position="134"/>
        <end position="274"/>
    </location>
</feature>
<feature type="compositionally biased region" description="Low complexity" evidence="1">
    <location>
        <begin position="224"/>
        <end position="246"/>
    </location>
</feature>
<dbReference type="AlphaFoldDB" id="A0A6A6JJQ1"/>
<keyword evidence="2" id="KW-0812">Transmembrane</keyword>
<dbReference type="PANTHER" id="PTHR28003:SF1">
    <property type="entry name" value="NUCLEOPORIN POM34"/>
    <property type="match status" value="1"/>
</dbReference>
<accession>A0A6A6JJQ1</accession>
<sequence length="274" mass="29752">MNIARSPATPVTPAAQKVQQETPTGSWRHPKLDEIVRRQNATAFSESNVNRIVANAAVLFFTYVAFNARLPFAILRMLQTSMINFTNSIPYSSYMLGAIRLVFVLNIVHALWPLVLRYYPDDVADIPLTPSQRQAMGLDPNVSTPQTPGSEYASPNYITPPRYQRSTPRSLGTSGERYSPLSGSPRGSFGLSTSHSPFSPNNGSPLFQKVLGGSPSKRIGFDRSSPLSGSLFMESSSSSTPSTPTPGAGKASVGLNNKWLYEKGRDGRGSSLYS</sequence>
<evidence type="ECO:0000256" key="1">
    <source>
        <dbReference type="SAM" id="MobiDB-lite"/>
    </source>
</evidence>
<dbReference type="GO" id="GO:0005640">
    <property type="term" value="C:nuclear outer membrane"/>
    <property type="evidence" value="ECO:0007669"/>
    <property type="project" value="TreeGrafter"/>
</dbReference>
<dbReference type="GO" id="GO:0030474">
    <property type="term" value="P:spindle pole body duplication"/>
    <property type="evidence" value="ECO:0007669"/>
    <property type="project" value="TreeGrafter"/>
</dbReference>
<dbReference type="OrthoDB" id="429932at2759"/>
<keyword evidence="2" id="KW-1133">Transmembrane helix</keyword>
<evidence type="ECO:0000313" key="4">
    <source>
        <dbReference type="Proteomes" id="UP000800097"/>
    </source>
</evidence>
<feature type="transmembrane region" description="Helical" evidence="2">
    <location>
        <begin position="52"/>
        <end position="70"/>
    </location>
</feature>
<keyword evidence="4" id="KW-1185">Reference proteome</keyword>
<feature type="compositionally biased region" description="Polar residues" evidence="1">
    <location>
        <begin position="164"/>
        <end position="173"/>
    </location>
</feature>
<dbReference type="PANTHER" id="PTHR28003">
    <property type="entry name" value="NUCLEOPORIN POM34"/>
    <property type="match status" value="1"/>
</dbReference>
<evidence type="ECO:0000313" key="3">
    <source>
        <dbReference type="EMBL" id="KAF2276465.1"/>
    </source>
</evidence>
<dbReference type="RefSeq" id="XP_033654004.1">
    <property type="nucleotide sequence ID" value="XM_033796953.1"/>
</dbReference>
<keyword evidence="2" id="KW-0472">Membrane</keyword>
<protein>
    <recommendedName>
        <fullName evidence="5">Nuclear pore complex component</fullName>
    </recommendedName>
</protein>
<feature type="compositionally biased region" description="Polar residues" evidence="1">
    <location>
        <begin position="190"/>
        <end position="205"/>
    </location>
</feature>
<proteinExistence type="predicted"/>
<dbReference type="InterPro" id="IPR012578">
    <property type="entry name" value="Nucl_pore_cmplx"/>
</dbReference>
<dbReference type="GO" id="GO:0070762">
    <property type="term" value="C:nuclear pore transmembrane ring"/>
    <property type="evidence" value="ECO:0007669"/>
    <property type="project" value="TreeGrafter"/>
</dbReference>
<reference evidence="3" key="1">
    <citation type="journal article" date="2020" name="Stud. Mycol.">
        <title>101 Dothideomycetes genomes: a test case for predicting lifestyles and emergence of pathogens.</title>
        <authorList>
            <person name="Haridas S."/>
            <person name="Albert R."/>
            <person name="Binder M."/>
            <person name="Bloem J."/>
            <person name="Labutti K."/>
            <person name="Salamov A."/>
            <person name="Andreopoulos B."/>
            <person name="Baker S."/>
            <person name="Barry K."/>
            <person name="Bills G."/>
            <person name="Bluhm B."/>
            <person name="Cannon C."/>
            <person name="Castanera R."/>
            <person name="Culley D."/>
            <person name="Daum C."/>
            <person name="Ezra D."/>
            <person name="Gonzalez J."/>
            <person name="Henrissat B."/>
            <person name="Kuo A."/>
            <person name="Liang C."/>
            <person name="Lipzen A."/>
            <person name="Lutzoni F."/>
            <person name="Magnuson J."/>
            <person name="Mondo S."/>
            <person name="Nolan M."/>
            <person name="Ohm R."/>
            <person name="Pangilinan J."/>
            <person name="Park H.-J."/>
            <person name="Ramirez L."/>
            <person name="Alfaro M."/>
            <person name="Sun H."/>
            <person name="Tritt A."/>
            <person name="Yoshinaga Y."/>
            <person name="Zwiers L.-H."/>
            <person name="Turgeon B."/>
            <person name="Goodwin S."/>
            <person name="Spatafora J."/>
            <person name="Crous P."/>
            <person name="Grigoriev I."/>
        </authorList>
    </citation>
    <scope>NUCLEOTIDE SEQUENCE</scope>
    <source>
        <strain evidence="3">CBS 379.55</strain>
    </source>
</reference>
<dbReference type="EMBL" id="ML986493">
    <property type="protein sequence ID" value="KAF2276465.1"/>
    <property type="molecule type" value="Genomic_DNA"/>
</dbReference>
<dbReference type="GeneID" id="54550128"/>
<organism evidence="3 4">
    <name type="scientific">Westerdykella ornata</name>
    <dbReference type="NCBI Taxonomy" id="318751"/>
    <lineage>
        <taxon>Eukaryota</taxon>
        <taxon>Fungi</taxon>
        <taxon>Dikarya</taxon>
        <taxon>Ascomycota</taxon>
        <taxon>Pezizomycotina</taxon>
        <taxon>Dothideomycetes</taxon>
        <taxon>Pleosporomycetidae</taxon>
        <taxon>Pleosporales</taxon>
        <taxon>Sporormiaceae</taxon>
        <taxon>Westerdykella</taxon>
    </lineage>
</organism>
<evidence type="ECO:0008006" key="5">
    <source>
        <dbReference type="Google" id="ProtNLM"/>
    </source>
</evidence>
<gene>
    <name evidence="3" type="ORF">EI97DRAFT_418390</name>
</gene>
<feature type="transmembrane region" description="Helical" evidence="2">
    <location>
        <begin position="91"/>
        <end position="112"/>
    </location>
</feature>
<evidence type="ECO:0000256" key="2">
    <source>
        <dbReference type="SAM" id="Phobius"/>
    </source>
</evidence>
<name>A0A6A6JJQ1_WESOR</name>
<dbReference type="Pfam" id="PF08058">
    <property type="entry name" value="NPCC"/>
    <property type="match status" value="1"/>
</dbReference>
<dbReference type="Proteomes" id="UP000800097">
    <property type="component" value="Unassembled WGS sequence"/>
</dbReference>